<sequence>MRLRTTRLAAVLTLSAAAVWPAAAAFAEPPVTIPPGEYIVDDSGVLGGDASRVTDAISEVQSDSGYTLYVVYVDSFTSPSDAEAWARDVVTAKNMGPREALVAVATEQRNLQVAVRDDSRIDDARQEAIYNAAVEPLRGNSDPSSADWAESAVNAAEALGSGRSAGSGNNSTGGSSMVPLLVLFTAVVLGGVAAFMFIRRGRGGQPQVARGPQARGQVQAPDPLDSVSIPDLRKRAGSLLVAADDAIKSSEQELAFAEVQYGTDAVKTFQADLDAARNHMAESFKLQQQLDDHIPDTEQQQRTWLKDIIRRCEKVGESLQAHKAEFDSLRELERTAPQALAAAQASAQEARLRLDRASAKLTELRTRYSDSALAQISDNIEQATQRLEFVADASAEAQEKLGASDTSAAVVAVRAAEESVHQANLLLDAIERTGRDLDAARNELRTAIADARQDLAQARAIRDSGANPALAGPVAGMEAALQTVEEDSADGRIDPVNLLRRVEQANGQLDAALAGIRDRQDQERRAREALSHALMSAQAQISGTADYIRARRGGVGSEARTRLAEAERHLQQAVALQSSDPVSALSYAQQADVMAAQAAEMARQDVDGFGGYGGGGFGGGFGGRGGGSGLGGAILGGILIDSILRRRRRRRGLRRLRRQLLAGPPQICRPPGAQRLHVPQFSTHNEAQRKAETMVKQSIFGRITQLAKANINALLDSAEDPQKMLDQMVRDYSNNIAEAESAVAQTIGNLRMLQDDHNEDLQNARNWGNKALAASRKADEYRAAGNTADAEKFDNLAKVAIQRQIAAENEARGAEPTIASQEEIVERLKTGLDQMKGKLGELTSKRNELIARSRNAAAQNQMHDAMKSINMMDPTSEVGRFEEKIRREEARVRGANELAASSLDAQFESLEDLGEQSEVEARLAALKSGSSNQNAIGQG</sequence>
<dbReference type="PANTHER" id="PTHR31088:SF6">
    <property type="entry name" value="PHAGE SHOCK PROTEIN A"/>
    <property type="match status" value="1"/>
</dbReference>
<feature type="chain" id="PRO_5001742194" description="TPM domain-containing protein" evidence="5">
    <location>
        <begin position="28"/>
        <end position="939"/>
    </location>
</feature>
<evidence type="ECO:0000256" key="3">
    <source>
        <dbReference type="SAM" id="MobiDB-lite"/>
    </source>
</evidence>
<feature type="transmembrane region" description="Helical" evidence="4">
    <location>
        <begin position="177"/>
        <end position="198"/>
    </location>
</feature>
<feature type="coiled-coil region" evidence="2">
    <location>
        <begin position="340"/>
        <end position="461"/>
    </location>
</feature>
<dbReference type="EMBL" id="LN483071">
    <property type="protein sequence ID" value="CEA08686.1"/>
    <property type="molecule type" value="Genomic_DNA"/>
</dbReference>
<dbReference type="InterPro" id="IPR007621">
    <property type="entry name" value="TPM_dom"/>
</dbReference>
<organism evidence="7">
    <name type="scientific">Arthrobacter saudimassiliensis</name>
    <dbReference type="NCBI Taxonomy" id="1461584"/>
    <lineage>
        <taxon>Bacteria</taxon>
        <taxon>Bacillati</taxon>
        <taxon>Actinomycetota</taxon>
        <taxon>Actinomycetes</taxon>
        <taxon>Micrococcales</taxon>
        <taxon>Micrococcaceae</taxon>
        <taxon>Arthrobacter</taxon>
    </lineage>
</organism>
<keyword evidence="4" id="KW-1133">Transmembrane helix</keyword>
<reference evidence="7" key="1">
    <citation type="submission" date="2014-07" db="EMBL/GenBank/DDBJ databases">
        <authorList>
            <person name="Urmite Genomes Urmite Genomes"/>
        </authorList>
    </citation>
    <scope>NUCLEOTIDE SEQUENCE</scope>
    <source>
        <strain evidence="7">11W110_air</strain>
    </source>
</reference>
<dbReference type="Gene3D" id="3.10.310.50">
    <property type="match status" value="1"/>
</dbReference>
<protein>
    <recommendedName>
        <fullName evidence="6">TPM domain-containing protein</fullName>
    </recommendedName>
</protein>
<dbReference type="InterPro" id="IPR007157">
    <property type="entry name" value="PspA_VIPP1"/>
</dbReference>
<evidence type="ECO:0000256" key="4">
    <source>
        <dbReference type="SAM" id="Phobius"/>
    </source>
</evidence>
<keyword evidence="2" id="KW-0175">Coiled coil</keyword>
<comment type="similarity">
    <text evidence="1">Belongs to the PspA/Vipp/IM30 family.</text>
</comment>
<feature type="domain" description="TPM" evidence="6">
    <location>
        <begin position="39"/>
        <end position="139"/>
    </location>
</feature>
<evidence type="ECO:0000256" key="1">
    <source>
        <dbReference type="ARBA" id="ARBA00043985"/>
    </source>
</evidence>
<dbReference type="Pfam" id="PF04536">
    <property type="entry name" value="TPM_phosphatase"/>
    <property type="match status" value="1"/>
</dbReference>
<name>A0A078MV31_9MICC</name>
<feature type="region of interest" description="Disordered" evidence="3">
    <location>
        <begin position="204"/>
        <end position="228"/>
    </location>
</feature>
<dbReference type="AlphaFoldDB" id="A0A078MV31"/>
<evidence type="ECO:0000313" key="7">
    <source>
        <dbReference type="EMBL" id="CEA08686.1"/>
    </source>
</evidence>
<evidence type="ECO:0000259" key="6">
    <source>
        <dbReference type="Pfam" id="PF04536"/>
    </source>
</evidence>
<keyword evidence="5" id="KW-0732">Signal</keyword>
<accession>A0A078MV31</accession>
<proteinExistence type="inferred from homology"/>
<feature type="signal peptide" evidence="5">
    <location>
        <begin position="1"/>
        <end position="27"/>
    </location>
</feature>
<dbReference type="Pfam" id="PF04012">
    <property type="entry name" value="PspA_IM30"/>
    <property type="match status" value="1"/>
</dbReference>
<keyword evidence="4" id="KW-0472">Membrane</keyword>
<keyword evidence="4" id="KW-0812">Transmembrane</keyword>
<evidence type="ECO:0000256" key="5">
    <source>
        <dbReference type="SAM" id="SignalP"/>
    </source>
</evidence>
<gene>
    <name evidence="7" type="ORF">BN1051_02043</name>
</gene>
<dbReference type="PATRIC" id="fig|1461584.3.peg.2020"/>
<dbReference type="PANTHER" id="PTHR31088">
    <property type="entry name" value="MEMBRANE-ASSOCIATED PROTEIN VIPP1, CHLOROPLASTIC"/>
    <property type="match status" value="1"/>
</dbReference>
<evidence type="ECO:0000256" key="2">
    <source>
        <dbReference type="SAM" id="Coils"/>
    </source>
</evidence>